<evidence type="ECO:0000256" key="1">
    <source>
        <dbReference type="SAM" id="MobiDB-lite"/>
    </source>
</evidence>
<dbReference type="EMBL" id="MU128980">
    <property type="protein sequence ID" value="KAF9512913.1"/>
    <property type="molecule type" value="Genomic_DNA"/>
</dbReference>
<dbReference type="OrthoDB" id="3192267at2759"/>
<name>A0A9P6AVU4_9AGAM</name>
<accession>A0A9P6AVU4</accession>
<dbReference type="Proteomes" id="UP000886523">
    <property type="component" value="Unassembled WGS sequence"/>
</dbReference>
<sequence>MGEAHLPPHYILLSQTTLPATSSSPSLSSGAGAHAISTTPTPALTFPLIHYHYADDPPLSLIPSSKGKDIGQQHYIILDYDPHAPHAPFLVRSISDGLAVVGVKVTEAPGIGRGGDEERNTSMYVIETVCTGSAARTQGTTESQQDWLNDPAGAVSRFKQRNSVLREVLDYPERHMVDTLKNQGEPLNPASAPSQPTGGDHGAAPDSASPASSPETMRNVPLGPG</sequence>
<feature type="compositionally biased region" description="Low complexity" evidence="1">
    <location>
        <begin position="204"/>
        <end position="214"/>
    </location>
</feature>
<comment type="caution">
    <text evidence="2">The sequence shown here is derived from an EMBL/GenBank/DDBJ whole genome shotgun (WGS) entry which is preliminary data.</text>
</comment>
<reference evidence="2" key="1">
    <citation type="journal article" date="2020" name="Nat. Commun.">
        <title>Large-scale genome sequencing of mycorrhizal fungi provides insights into the early evolution of symbiotic traits.</title>
        <authorList>
            <person name="Miyauchi S."/>
            <person name="Kiss E."/>
            <person name="Kuo A."/>
            <person name="Drula E."/>
            <person name="Kohler A."/>
            <person name="Sanchez-Garcia M."/>
            <person name="Morin E."/>
            <person name="Andreopoulos B."/>
            <person name="Barry K.W."/>
            <person name="Bonito G."/>
            <person name="Buee M."/>
            <person name="Carver A."/>
            <person name="Chen C."/>
            <person name="Cichocki N."/>
            <person name="Clum A."/>
            <person name="Culley D."/>
            <person name="Crous P.W."/>
            <person name="Fauchery L."/>
            <person name="Girlanda M."/>
            <person name="Hayes R.D."/>
            <person name="Keri Z."/>
            <person name="LaButti K."/>
            <person name="Lipzen A."/>
            <person name="Lombard V."/>
            <person name="Magnuson J."/>
            <person name="Maillard F."/>
            <person name="Murat C."/>
            <person name="Nolan M."/>
            <person name="Ohm R.A."/>
            <person name="Pangilinan J."/>
            <person name="Pereira M.F."/>
            <person name="Perotto S."/>
            <person name="Peter M."/>
            <person name="Pfister S."/>
            <person name="Riley R."/>
            <person name="Sitrit Y."/>
            <person name="Stielow J.B."/>
            <person name="Szollosi G."/>
            <person name="Zifcakova L."/>
            <person name="Stursova M."/>
            <person name="Spatafora J.W."/>
            <person name="Tedersoo L."/>
            <person name="Vaario L.M."/>
            <person name="Yamada A."/>
            <person name="Yan M."/>
            <person name="Wang P."/>
            <person name="Xu J."/>
            <person name="Bruns T."/>
            <person name="Baldrian P."/>
            <person name="Vilgalys R."/>
            <person name="Dunand C."/>
            <person name="Henrissat B."/>
            <person name="Grigoriev I.V."/>
            <person name="Hibbett D."/>
            <person name="Nagy L.G."/>
            <person name="Martin F.M."/>
        </authorList>
    </citation>
    <scope>NUCLEOTIDE SEQUENCE</scope>
    <source>
        <strain evidence="2">UP504</strain>
    </source>
</reference>
<protein>
    <submittedName>
        <fullName evidence="2">Uncharacterized protein</fullName>
    </submittedName>
</protein>
<feature type="region of interest" description="Disordered" evidence="1">
    <location>
        <begin position="178"/>
        <end position="225"/>
    </location>
</feature>
<evidence type="ECO:0000313" key="3">
    <source>
        <dbReference type="Proteomes" id="UP000886523"/>
    </source>
</evidence>
<proteinExistence type="predicted"/>
<keyword evidence="3" id="KW-1185">Reference proteome</keyword>
<organism evidence="2 3">
    <name type="scientific">Hydnum rufescens UP504</name>
    <dbReference type="NCBI Taxonomy" id="1448309"/>
    <lineage>
        <taxon>Eukaryota</taxon>
        <taxon>Fungi</taxon>
        <taxon>Dikarya</taxon>
        <taxon>Basidiomycota</taxon>
        <taxon>Agaricomycotina</taxon>
        <taxon>Agaricomycetes</taxon>
        <taxon>Cantharellales</taxon>
        <taxon>Hydnaceae</taxon>
        <taxon>Hydnum</taxon>
    </lineage>
</organism>
<evidence type="ECO:0000313" key="2">
    <source>
        <dbReference type="EMBL" id="KAF9512913.1"/>
    </source>
</evidence>
<dbReference type="AlphaFoldDB" id="A0A9P6AVU4"/>
<gene>
    <name evidence="2" type="ORF">BS47DRAFT_1393796</name>
</gene>